<evidence type="ECO:0000313" key="3">
    <source>
        <dbReference type="Proteomes" id="UP001321760"/>
    </source>
</evidence>
<sequence length="576" mass="64985">MGNGSETTVTAEIQLCSVCYSFDQKTLEARKKLDHTLPCARLFESARSGCKTCQILENAILGFYRVEATTTHTWFGWFVGSIYISGRTPAERPADPEVGKDSAINIKLFRKYKAPCPWEFFHEEHIIAAHSLCEGIKAWIVDKMERCLASHAECNAGMDGASMPTRVLDVGFSSVDDDPVKVLETDGPQGRIQGRYLALSHCWGDPNLMSTKLTADTIEEYKKRIPYASLPRTFHDAVLVARKLGFQYLWIDSLRIIQSDGSPDTTLSDQDWGRETSRMSQVYRNAHLTLNAPTSTSCHGGLLFDTKSIDISVPGAGGPGTDPFEIFARKRTKDQQSDWPLITPGWAAQEYFLAPRTLVFTDTELVWRCRKAHACQCQSGPGPAILVPWEYNKLLEPSVRNPSRPAIYSMWTDTFVLVSLWHMSHRTTRTRYRTAEPDMTRLRPVWSVGDSLFPTYSWASVPYAVTWVPDVMEEMVGRPPGEVVMRGRLVRSTVAEVRRYCHFDCEGEPEDDVEVCCLRLVCIGDDYFSLALRRKEEGREVFERLGLLWGSKREGEPLVGWWHGGGEVDDVTLTLV</sequence>
<evidence type="ECO:0000259" key="1">
    <source>
        <dbReference type="Pfam" id="PF06985"/>
    </source>
</evidence>
<dbReference type="AlphaFoldDB" id="A0AAV9GML3"/>
<proteinExistence type="predicted"/>
<evidence type="ECO:0000313" key="2">
    <source>
        <dbReference type="EMBL" id="KAK4449813.1"/>
    </source>
</evidence>
<gene>
    <name evidence="2" type="ORF">QBC34DRAFT_462383</name>
</gene>
<dbReference type="InterPro" id="IPR010730">
    <property type="entry name" value="HET"/>
</dbReference>
<organism evidence="2 3">
    <name type="scientific">Podospora aff. communis PSN243</name>
    <dbReference type="NCBI Taxonomy" id="3040156"/>
    <lineage>
        <taxon>Eukaryota</taxon>
        <taxon>Fungi</taxon>
        <taxon>Dikarya</taxon>
        <taxon>Ascomycota</taxon>
        <taxon>Pezizomycotina</taxon>
        <taxon>Sordariomycetes</taxon>
        <taxon>Sordariomycetidae</taxon>
        <taxon>Sordariales</taxon>
        <taxon>Podosporaceae</taxon>
        <taxon>Podospora</taxon>
    </lineage>
</organism>
<dbReference type="PANTHER" id="PTHR33112:SF16">
    <property type="entry name" value="HETEROKARYON INCOMPATIBILITY DOMAIN-CONTAINING PROTEIN"/>
    <property type="match status" value="1"/>
</dbReference>
<dbReference type="PANTHER" id="PTHR33112">
    <property type="entry name" value="DOMAIN PROTEIN, PUTATIVE-RELATED"/>
    <property type="match status" value="1"/>
</dbReference>
<reference evidence="2" key="2">
    <citation type="submission" date="2023-05" db="EMBL/GenBank/DDBJ databases">
        <authorList>
            <consortium name="Lawrence Berkeley National Laboratory"/>
            <person name="Steindorff A."/>
            <person name="Hensen N."/>
            <person name="Bonometti L."/>
            <person name="Westerberg I."/>
            <person name="Brannstrom I.O."/>
            <person name="Guillou S."/>
            <person name="Cros-Aarteil S."/>
            <person name="Calhoun S."/>
            <person name="Haridas S."/>
            <person name="Kuo A."/>
            <person name="Mondo S."/>
            <person name="Pangilinan J."/>
            <person name="Riley R."/>
            <person name="Labutti K."/>
            <person name="Andreopoulos B."/>
            <person name="Lipzen A."/>
            <person name="Chen C."/>
            <person name="Yanf M."/>
            <person name="Daum C."/>
            <person name="Ng V."/>
            <person name="Clum A."/>
            <person name="Ohm R."/>
            <person name="Martin F."/>
            <person name="Silar P."/>
            <person name="Natvig D."/>
            <person name="Lalanne C."/>
            <person name="Gautier V."/>
            <person name="Ament-Velasquez S.L."/>
            <person name="Kruys A."/>
            <person name="Hutchinson M.I."/>
            <person name="Powell A.J."/>
            <person name="Barry K."/>
            <person name="Miller A.N."/>
            <person name="Grigoriev I.V."/>
            <person name="Debuchy R."/>
            <person name="Gladieux P."/>
            <person name="Thoren M.H."/>
            <person name="Johannesson H."/>
        </authorList>
    </citation>
    <scope>NUCLEOTIDE SEQUENCE</scope>
    <source>
        <strain evidence="2">PSN243</strain>
    </source>
</reference>
<keyword evidence="3" id="KW-1185">Reference proteome</keyword>
<accession>A0AAV9GML3</accession>
<reference evidence="2" key="1">
    <citation type="journal article" date="2023" name="Mol. Phylogenet. Evol.">
        <title>Genome-scale phylogeny and comparative genomics of the fungal order Sordariales.</title>
        <authorList>
            <person name="Hensen N."/>
            <person name="Bonometti L."/>
            <person name="Westerberg I."/>
            <person name="Brannstrom I.O."/>
            <person name="Guillou S."/>
            <person name="Cros-Aarteil S."/>
            <person name="Calhoun S."/>
            <person name="Haridas S."/>
            <person name="Kuo A."/>
            <person name="Mondo S."/>
            <person name="Pangilinan J."/>
            <person name="Riley R."/>
            <person name="LaButti K."/>
            <person name="Andreopoulos B."/>
            <person name="Lipzen A."/>
            <person name="Chen C."/>
            <person name="Yan M."/>
            <person name="Daum C."/>
            <person name="Ng V."/>
            <person name="Clum A."/>
            <person name="Steindorff A."/>
            <person name="Ohm R.A."/>
            <person name="Martin F."/>
            <person name="Silar P."/>
            <person name="Natvig D.O."/>
            <person name="Lalanne C."/>
            <person name="Gautier V."/>
            <person name="Ament-Velasquez S.L."/>
            <person name="Kruys A."/>
            <person name="Hutchinson M.I."/>
            <person name="Powell A.J."/>
            <person name="Barry K."/>
            <person name="Miller A.N."/>
            <person name="Grigoriev I.V."/>
            <person name="Debuchy R."/>
            <person name="Gladieux P."/>
            <person name="Hiltunen Thoren M."/>
            <person name="Johannesson H."/>
        </authorList>
    </citation>
    <scope>NUCLEOTIDE SEQUENCE</scope>
    <source>
        <strain evidence="2">PSN243</strain>
    </source>
</reference>
<name>A0AAV9GML3_9PEZI</name>
<feature type="domain" description="Heterokaryon incompatibility" evidence="1">
    <location>
        <begin position="196"/>
        <end position="350"/>
    </location>
</feature>
<protein>
    <recommendedName>
        <fullName evidence="1">Heterokaryon incompatibility domain-containing protein</fullName>
    </recommendedName>
</protein>
<dbReference type="Pfam" id="PF06985">
    <property type="entry name" value="HET"/>
    <property type="match status" value="1"/>
</dbReference>
<dbReference type="Proteomes" id="UP001321760">
    <property type="component" value="Unassembled WGS sequence"/>
</dbReference>
<dbReference type="EMBL" id="MU865935">
    <property type="protein sequence ID" value="KAK4449813.1"/>
    <property type="molecule type" value="Genomic_DNA"/>
</dbReference>
<comment type="caution">
    <text evidence="2">The sequence shown here is derived from an EMBL/GenBank/DDBJ whole genome shotgun (WGS) entry which is preliminary data.</text>
</comment>